<feature type="signal peptide" evidence="1">
    <location>
        <begin position="1"/>
        <end position="21"/>
    </location>
</feature>
<keyword evidence="3" id="KW-1185">Reference proteome</keyword>
<accession>A0ABT9C4Z2</accession>
<name>A0ABT9C4Z2_9PSED</name>
<reference evidence="2 3" key="1">
    <citation type="submission" date="2023-07" db="EMBL/GenBank/DDBJ databases">
        <title>Identification of four novel Pseudomonas species associated with bacterial leaf spot of cucurbits.</title>
        <authorList>
            <person name="Fullem K.R."/>
        </authorList>
    </citation>
    <scope>NUCLEOTIDE SEQUENCE [LARGE SCALE GENOMIC DNA]</scope>
    <source>
        <strain evidence="2 3">K18</strain>
    </source>
</reference>
<evidence type="ECO:0000313" key="2">
    <source>
        <dbReference type="EMBL" id="MDO7898139.1"/>
    </source>
</evidence>
<comment type="caution">
    <text evidence="2">The sequence shown here is derived from an EMBL/GenBank/DDBJ whole genome shotgun (WGS) entry which is preliminary data.</text>
</comment>
<organism evidence="2 3">
    <name type="scientific">Pseudomonas citrulli</name>
    <dbReference type="NCBI Taxonomy" id="3064347"/>
    <lineage>
        <taxon>Bacteria</taxon>
        <taxon>Pseudomonadati</taxon>
        <taxon>Pseudomonadota</taxon>
        <taxon>Gammaproteobacteria</taxon>
        <taxon>Pseudomonadales</taxon>
        <taxon>Pseudomonadaceae</taxon>
        <taxon>Pseudomonas</taxon>
    </lineage>
</organism>
<keyword evidence="1" id="KW-0732">Signal</keyword>
<gene>
    <name evidence="2" type="ORF">Q6A48_14730</name>
</gene>
<proteinExistence type="predicted"/>
<dbReference type="RefSeq" id="WP_304554843.1">
    <property type="nucleotide sequence ID" value="NZ_JAUQOP010000020.1"/>
</dbReference>
<dbReference type="EMBL" id="JAUQOP010000020">
    <property type="protein sequence ID" value="MDO7898139.1"/>
    <property type="molecule type" value="Genomic_DNA"/>
</dbReference>
<feature type="chain" id="PRO_5045330140" evidence="1">
    <location>
        <begin position="22"/>
        <end position="171"/>
    </location>
</feature>
<dbReference type="Proteomes" id="UP001228019">
    <property type="component" value="Unassembled WGS sequence"/>
</dbReference>
<sequence length="171" mass="19652">MNILNNLILALLLGPAMVAYSVANTEVTVEIANDTRGTLKMNSLLTDPPQADNFVLDVHDIAPHTTYRFSIEHFRHYTYPGTGWKPTLKKIKPIELVINYEMKNFNFECQLHTRLQVPIVPGVLEPSYQPDWKSRTAYTGNGEYRCRSEISRKMLEPPFNYAVRLVVEPDR</sequence>
<evidence type="ECO:0000313" key="3">
    <source>
        <dbReference type="Proteomes" id="UP001228019"/>
    </source>
</evidence>
<evidence type="ECO:0000256" key="1">
    <source>
        <dbReference type="SAM" id="SignalP"/>
    </source>
</evidence>
<protein>
    <submittedName>
        <fullName evidence="2">Uncharacterized protein</fullName>
    </submittedName>
</protein>